<name>A0A1S4N1N2_PEDHC</name>
<keyword evidence="2" id="KW-0805">Transcription regulation</keyword>
<dbReference type="InterPro" id="IPR036388">
    <property type="entry name" value="WH-like_DNA-bd_sf"/>
</dbReference>
<keyword evidence="4" id="KW-0804">Transcription</keyword>
<evidence type="ECO:0000256" key="3">
    <source>
        <dbReference type="ARBA" id="ARBA00023125"/>
    </source>
</evidence>
<dbReference type="Pfam" id="PF00250">
    <property type="entry name" value="Forkhead"/>
    <property type="match status" value="1"/>
</dbReference>
<keyword evidence="3 6" id="KW-0238">DNA-binding</keyword>
<accession>A0A1S4N1N2</accession>
<evidence type="ECO:0000256" key="2">
    <source>
        <dbReference type="ARBA" id="ARBA00023015"/>
    </source>
</evidence>
<evidence type="ECO:0000256" key="4">
    <source>
        <dbReference type="ARBA" id="ARBA00023163"/>
    </source>
</evidence>
<dbReference type="AlphaFoldDB" id="A0A1S4N1N2"/>
<dbReference type="SMART" id="SM00339">
    <property type="entry name" value="FH"/>
    <property type="match status" value="1"/>
</dbReference>
<dbReference type="EnsemblMetazoa" id="PHUM603440-RA">
    <property type="protein sequence ID" value="PHUM603440-PA"/>
    <property type="gene ID" value="PHUM603440"/>
</dbReference>
<feature type="DNA-binding region" description="Fork-head" evidence="6">
    <location>
        <begin position="179"/>
        <end position="263"/>
    </location>
</feature>
<dbReference type="InterPro" id="IPR018122">
    <property type="entry name" value="TF_fork_head_CS_1"/>
</dbReference>
<dbReference type="GO" id="GO:0000987">
    <property type="term" value="F:cis-regulatory region sequence-specific DNA binding"/>
    <property type="evidence" value="ECO:0007669"/>
    <property type="project" value="TreeGrafter"/>
</dbReference>
<protein>
    <submittedName>
        <fullName evidence="8">Uncharacterized protein</fullName>
    </submittedName>
</protein>
<feature type="region of interest" description="Disordered" evidence="7">
    <location>
        <begin position="470"/>
        <end position="586"/>
    </location>
</feature>
<feature type="compositionally biased region" description="Low complexity" evidence="7">
    <location>
        <begin position="539"/>
        <end position="562"/>
    </location>
</feature>
<evidence type="ECO:0000256" key="7">
    <source>
        <dbReference type="SAM" id="MobiDB-lite"/>
    </source>
</evidence>
<dbReference type="VEuPathDB" id="VectorBase:PHUM603440"/>
<dbReference type="GO" id="GO:0003700">
    <property type="term" value="F:DNA-binding transcription factor activity"/>
    <property type="evidence" value="ECO:0007669"/>
    <property type="project" value="InterPro"/>
</dbReference>
<dbReference type="EMBL" id="AAZO01007371">
    <property type="status" value="NOT_ANNOTATED_CDS"/>
    <property type="molecule type" value="Genomic_DNA"/>
</dbReference>
<dbReference type="InterPro" id="IPR001766">
    <property type="entry name" value="Fork_head_dom"/>
</dbReference>
<dbReference type="PROSITE" id="PS00658">
    <property type="entry name" value="FORK_HEAD_2"/>
    <property type="match status" value="1"/>
</dbReference>
<dbReference type="PROSITE" id="PS50039">
    <property type="entry name" value="FORK_HEAD_3"/>
    <property type="match status" value="1"/>
</dbReference>
<dbReference type="PANTHER" id="PTHR13962:SF22">
    <property type="entry name" value="FORKHEAD BOX PROTEIN N3-LIKE PROTEIN"/>
    <property type="match status" value="1"/>
</dbReference>
<reference evidence="8" key="1">
    <citation type="submission" date="2020-05" db="UniProtKB">
        <authorList>
            <consortium name="EnsemblMetazoa"/>
        </authorList>
    </citation>
    <scope>IDENTIFICATION</scope>
    <source>
        <strain evidence="8">USDA</strain>
    </source>
</reference>
<sequence>MAPERSGQELIPSNTIVKEEEVVGPPKHSSLLGDFLEIKIKEELLEYKDGDIENGYKIKLKREEDQDLTSLSWLQNNNLLKSKPLTLTGDPIKKDHEESPTSDLAEETGSDSSTHSSRHSPFIPVELSSSVSLMEDSRSVEKVQYGNGPKYYTNSHNTPMKDKHHYSVPYDPQLHVNSKPPYSFSCLIFMAIEDSHARALPVKEIYSWITDHFPYFIKAPTGWKNSVRHNLSLNKCFKKVDKAPNLGKGSLWIVDPQYRPNLLNALSKAPYHPCASLDKPAKPPTLPPSNLTVQHQEFIAMKTQNRLPNPELFPYLSRRLAASEADRINEAEESEEDSLDDVDAATAMLELKHGQATNGSHVDIYTSDYVQQKYLRRKPTKLREDELIPIISTSPSEDHTYSVEHTSINYKESQPPVSPDEAYDSNDDNSRQYIEDYKKKRKLMDAEEDSWSSDGAEQRNVASALLHLAGGSRKRSSDSAYNNNNNNNNRSSNINPSSAKKSNFQKVKRSHHRPTILQRSPKKQTGKNRHGTMDNPSSNFINNNNNNNNNTINNNNNNNNNNDKFFYSGRPGFKPKIEQQNNNNAR</sequence>
<evidence type="ECO:0000256" key="6">
    <source>
        <dbReference type="PROSITE-ProRule" id="PRU00089"/>
    </source>
</evidence>
<dbReference type="PRINTS" id="PR00053">
    <property type="entry name" value="FORKHEAD"/>
</dbReference>
<dbReference type="InterPro" id="IPR047119">
    <property type="entry name" value="FOXN2/3-like"/>
</dbReference>
<feature type="compositionally biased region" description="Basic residues" evidence="7">
    <location>
        <begin position="506"/>
        <end position="530"/>
    </location>
</feature>
<organism evidence="8 9">
    <name type="scientific">Pediculus humanus subsp. corporis</name>
    <name type="common">Body louse</name>
    <dbReference type="NCBI Taxonomy" id="121224"/>
    <lineage>
        <taxon>Eukaryota</taxon>
        <taxon>Metazoa</taxon>
        <taxon>Ecdysozoa</taxon>
        <taxon>Arthropoda</taxon>
        <taxon>Hexapoda</taxon>
        <taxon>Insecta</taxon>
        <taxon>Pterygota</taxon>
        <taxon>Neoptera</taxon>
        <taxon>Paraneoptera</taxon>
        <taxon>Psocodea</taxon>
        <taxon>Troctomorpha</taxon>
        <taxon>Phthiraptera</taxon>
        <taxon>Anoplura</taxon>
        <taxon>Pediculidae</taxon>
        <taxon>Pediculus</taxon>
    </lineage>
</organism>
<dbReference type="InterPro" id="IPR030456">
    <property type="entry name" value="TF_fork_head_CS_2"/>
</dbReference>
<dbReference type="PROSITE" id="PS00657">
    <property type="entry name" value="FORK_HEAD_1"/>
    <property type="match status" value="1"/>
</dbReference>
<comment type="subcellular location">
    <subcellularLocation>
        <location evidence="1 6">Nucleus</location>
    </subcellularLocation>
</comment>
<dbReference type="InParanoid" id="A0A1S4N1N2"/>
<keyword evidence="9" id="KW-1185">Reference proteome</keyword>
<dbReference type="InterPro" id="IPR036390">
    <property type="entry name" value="WH_DNA-bd_sf"/>
</dbReference>
<feature type="compositionally biased region" description="Low complexity" evidence="7">
    <location>
        <begin position="478"/>
        <end position="498"/>
    </location>
</feature>
<evidence type="ECO:0000313" key="9">
    <source>
        <dbReference type="Proteomes" id="UP000009046"/>
    </source>
</evidence>
<dbReference type="Gene3D" id="1.10.10.10">
    <property type="entry name" value="Winged helix-like DNA-binding domain superfamily/Winged helix DNA-binding domain"/>
    <property type="match status" value="1"/>
</dbReference>
<feature type="region of interest" description="Disordered" evidence="7">
    <location>
        <begin position="84"/>
        <end position="121"/>
    </location>
</feature>
<evidence type="ECO:0000313" key="8">
    <source>
        <dbReference type="EnsemblMetazoa" id="PHUM603440-PA"/>
    </source>
</evidence>
<dbReference type="EMBL" id="AAZO01007370">
    <property type="status" value="NOT_ANNOTATED_CDS"/>
    <property type="molecule type" value="Genomic_DNA"/>
</dbReference>
<feature type="region of interest" description="Disordered" evidence="7">
    <location>
        <begin position="1"/>
        <end position="28"/>
    </location>
</feature>
<proteinExistence type="predicted"/>
<evidence type="ECO:0000256" key="1">
    <source>
        <dbReference type="ARBA" id="ARBA00004123"/>
    </source>
</evidence>
<dbReference type="PANTHER" id="PTHR13962">
    <property type="entry name" value="FORKHEAD BOX PROTEIN N3-LIKE PROTEIN-RELATED"/>
    <property type="match status" value="1"/>
</dbReference>
<keyword evidence="5 6" id="KW-0539">Nucleus</keyword>
<dbReference type="GO" id="GO:0005634">
    <property type="term" value="C:nucleus"/>
    <property type="evidence" value="ECO:0007669"/>
    <property type="project" value="UniProtKB-SubCell"/>
</dbReference>
<dbReference type="SUPFAM" id="SSF46785">
    <property type="entry name" value="Winged helix' DNA-binding domain"/>
    <property type="match status" value="1"/>
</dbReference>
<feature type="region of interest" description="Disordered" evidence="7">
    <location>
        <begin position="408"/>
        <end position="430"/>
    </location>
</feature>
<evidence type="ECO:0000256" key="5">
    <source>
        <dbReference type="ARBA" id="ARBA00023242"/>
    </source>
</evidence>
<dbReference type="Proteomes" id="UP000009046">
    <property type="component" value="Unassembled WGS sequence"/>
</dbReference>